<dbReference type="Proteomes" id="UP000627166">
    <property type="component" value="Unassembled WGS sequence"/>
</dbReference>
<accession>A0ABR8YTS6</accession>
<dbReference type="EMBL" id="JACSQB010000079">
    <property type="protein sequence ID" value="MBD8047547.1"/>
    <property type="molecule type" value="Genomic_DNA"/>
</dbReference>
<name>A0ABR8YTS6_9CLOT</name>
<proteinExistence type="predicted"/>
<reference evidence="1 2" key="1">
    <citation type="submission" date="2020-08" db="EMBL/GenBank/DDBJ databases">
        <title>A Genomic Blueprint of the Chicken Gut Microbiome.</title>
        <authorList>
            <person name="Gilroy R."/>
            <person name="Ravi A."/>
            <person name="Getino M."/>
            <person name="Pursley I."/>
            <person name="Horton D.L."/>
            <person name="Alikhan N.-F."/>
            <person name="Baker D."/>
            <person name="Gharbi K."/>
            <person name="Hall N."/>
            <person name="Watson M."/>
            <person name="Adriaenssens E.M."/>
            <person name="Foster-Nyarko E."/>
            <person name="Jarju S."/>
            <person name="Secka A."/>
            <person name="Antonio M."/>
            <person name="Oren A."/>
            <person name="Chaudhuri R."/>
            <person name="La Ragione R.M."/>
            <person name="Hildebrand F."/>
            <person name="Pallen M.J."/>
        </authorList>
    </citation>
    <scope>NUCLEOTIDE SEQUENCE [LARGE SCALE GENOMIC DNA]</scope>
    <source>
        <strain evidence="1 2">N37</strain>
    </source>
</reference>
<sequence>MRKRIGMLTLMGLLAVNTLYGTVFAQELKSTDKDLHYKSIMVCVDTDPNPW</sequence>
<evidence type="ECO:0000313" key="1">
    <source>
        <dbReference type="EMBL" id="MBD8047547.1"/>
    </source>
</evidence>
<gene>
    <name evidence="1" type="ORF">H9637_10935</name>
</gene>
<dbReference type="RefSeq" id="WP_191740514.1">
    <property type="nucleotide sequence ID" value="NZ_JACSQB010000079.1"/>
</dbReference>
<comment type="caution">
    <text evidence="1">The sequence shown here is derived from an EMBL/GenBank/DDBJ whole genome shotgun (WGS) entry which is preliminary data.</text>
</comment>
<evidence type="ECO:0000313" key="2">
    <source>
        <dbReference type="Proteomes" id="UP000627166"/>
    </source>
</evidence>
<organism evidence="1 2">
    <name type="scientific">Clostridium faecium</name>
    <dbReference type="NCBI Taxonomy" id="2762223"/>
    <lineage>
        <taxon>Bacteria</taxon>
        <taxon>Bacillati</taxon>
        <taxon>Bacillota</taxon>
        <taxon>Clostridia</taxon>
        <taxon>Eubacteriales</taxon>
        <taxon>Clostridiaceae</taxon>
        <taxon>Clostridium</taxon>
    </lineage>
</organism>
<keyword evidence="2" id="KW-1185">Reference proteome</keyword>
<protein>
    <submittedName>
        <fullName evidence="1">Uncharacterized protein</fullName>
    </submittedName>
</protein>